<keyword evidence="1" id="KW-0472">Membrane</keyword>
<evidence type="ECO:0000313" key="2">
    <source>
        <dbReference type="EMBL" id="SDG32291.1"/>
    </source>
</evidence>
<evidence type="ECO:0000256" key="1">
    <source>
        <dbReference type="SAM" id="Phobius"/>
    </source>
</evidence>
<evidence type="ECO:0000313" key="3">
    <source>
        <dbReference type="Proteomes" id="UP000199259"/>
    </source>
</evidence>
<feature type="transmembrane region" description="Helical" evidence="1">
    <location>
        <begin position="6"/>
        <end position="23"/>
    </location>
</feature>
<gene>
    <name evidence="2" type="ORF">SAMN04488589_2697</name>
</gene>
<keyword evidence="1" id="KW-1133">Transmembrane helix</keyword>
<dbReference type="RefSeq" id="WP_091710966.1">
    <property type="nucleotide sequence ID" value="NZ_FNCA01000012.1"/>
</dbReference>
<comment type="caution">
    <text evidence="2">The sequence shown here is derived from an EMBL/GenBank/DDBJ whole genome shotgun (WGS) entry which is preliminary data.</text>
</comment>
<feature type="transmembrane region" description="Helical" evidence="1">
    <location>
        <begin position="72"/>
        <end position="90"/>
    </location>
</feature>
<dbReference type="OrthoDB" id="375314at2157"/>
<sequence length="95" mass="11077">MDMLSSLVFLIESVILYKLYYLLQDKYFDNDPDMKRSRFQNDIFKVGYVTGSLYLMDISGADFSRMLVETGILWVVAVIVLSSLLYRITIAMENR</sequence>
<dbReference type="Proteomes" id="UP000199259">
    <property type="component" value="Unassembled WGS sequence"/>
</dbReference>
<keyword evidence="3" id="KW-1185">Reference proteome</keyword>
<dbReference type="AlphaFoldDB" id="A0A7Z7AZ28"/>
<organism evidence="2 3">
    <name type="scientific">Methanolobus vulcani</name>
    <dbReference type="NCBI Taxonomy" id="38026"/>
    <lineage>
        <taxon>Archaea</taxon>
        <taxon>Methanobacteriati</taxon>
        <taxon>Methanobacteriota</taxon>
        <taxon>Stenosarchaea group</taxon>
        <taxon>Methanomicrobia</taxon>
        <taxon>Methanosarcinales</taxon>
        <taxon>Methanosarcinaceae</taxon>
        <taxon>Methanolobus</taxon>
    </lineage>
</organism>
<name>A0A7Z7AZ28_9EURY</name>
<protein>
    <submittedName>
        <fullName evidence="2">Uncharacterized protein</fullName>
    </submittedName>
</protein>
<accession>A0A7Z7AZ28</accession>
<proteinExistence type="predicted"/>
<reference evidence="2 3" key="1">
    <citation type="submission" date="2016-10" db="EMBL/GenBank/DDBJ databases">
        <authorList>
            <person name="Varghese N."/>
            <person name="Submissions S."/>
        </authorList>
    </citation>
    <scope>NUCLEOTIDE SEQUENCE [LARGE SCALE GENOMIC DNA]</scope>
    <source>
        <strain evidence="2 3">PL 12/M</strain>
    </source>
</reference>
<keyword evidence="1" id="KW-0812">Transmembrane</keyword>
<dbReference type="EMBL" id="FNCA01000012">
    <property type="protein sequence ID" value="SDG32291.1"/>
    <property type="molecule type" value="Genomic_DNA"/>
</dbReference>